<keyword evidence="1" id="KW-1133">Transmembrane helix</keyword>
<keyword evidence="1" id="KW-0472">Membrane</keyword>
<evidence type="ECO:0000256" key="1">
    <source>
        <dbReference type="SAM" id="Phobius"/>
    </source>
</evidence>
<evidence type="ECO:0000313" key="3">
    <source>
        <dbReference type="Proteomes" id="UP000279307"/>
    </source>
</evidence>
<dbReference type="AlphaFoldDB" id="A0A3L8DDL4"/>
<comment type="caution">
    <text evidence="2">The sequence shown here is derived from an EMBL/GenBank/DDBJ whole genome shotgun (WGS) entry which is preliminary data.</text>
</comment>
<name>A0A3L8DDL4_OOCBI</name>
<proteinExistence type="predicted"/>
<organism evidence="2 3">
    <name type="scientific">Ooceraea biroi</name>
    <name type="common">Clonal raider ant</name>
    <name type="synonym">Cerapachys biroi</name>
    <dbReference type="NCBI Taxonomy" id="2015173"/>
    <lineage>
        <taxon>Eukaryota</taxon>
        <taxon>Metazoa</taxon>
        <taxon>Ecdysozoa</taxon>
        <taxon>Arthropoda</taxon>
        <taxon>Hexapoda</taxon>
        <taxon>Insecta</taxon>
        <taxon>Pterygota</taxon>
        <taxon>Neoptera</taxon>
        <taxon>Endopterygota</taxon>
        <taxon>Hymenoptera</taxon>
        <taxon>Apocrita</taxon>
        <taxon>Aculeata</taxon>
        <taxon>Formicoidea</taxon>
        <taxon>Formicidae</taxon>
        <taxon>Dorylinae</taxon>
        <taxon>Ooceraea</taxon>
    </lineage>
</organism>
<evidence type="ECO:0000313" key="2">
    <source>
        <dbReference type="EMBL" id="RLU18474.1"/>
    </source>
</evidence>
<gene>
    <name evidence="2" type="ORF">DMN91_008831</name>
</gene>
<dbReference type="Proteomes" id="UP000279307">
    <property type="component" value="Chromosome 9"/>
</dbReference>
<feature type="transmembrane region" description="Helical" evidence="1">
    <location>
        <begin position="44"/>
        <end position="64"/>
    </location>
</feature>
<sequence>MKSANNRRRSIRRYSALRSIHLWTINQKKYRTKHKNNSIIGNMLFSYVIGLTLVMEHCELYLIMKRDISRIIIAILNILATLFSCGLLFDGVNHVKVALIEVCHWFIVQYCYSQNILWINKIYTVVWHFFMFYSWIIILTFIWYS</sequence>
<dbReference type="EMBL" id="QOIP01000009">
    <property type="protein sequence ID" value="RLU18474.1"/>
    <property type="molecule type" value="Genomic_DNA"/>
</dbReference>
<feature type="transmembrane region" description="Helical" evidence="1">
    <location>
        <begin position="125"/>
        <end position="144"/>
    </location>
</feature>
<feature type="transmembrane region" description="Helical" evidence="1">
    <location>
        <begin position="71"/>
        <end position="89"/>
    </location>
</feature>
<keyword evidence="1" id="KW-0812">Transmembrane</keyword>
<reference evidence="2 3" key="1">
    <citation type="journal article" date="2018" name="Genome Res.">
        <title>The genomic architecture and molecular evolution of ant odorant receptors.</title>
        <authorList>
            <person name="McKenzie S.K."/>
            <person name="Kronauer D.J.C."/>
        </authorList>
    </citation>
    <scope>NUCLEOTIDE SEQUENCE [LARGE SCALE GENOMIC DNA]</scope>
    <source>
        <strain evidence="2">Clonal line C1</strain>
    </source>
</reference>
<protein>
    <submittedName>
        <fullName evidence="2">Uncharacterized protein</fullName>
    </submittedName>
</protein>
<accession>A0A3L8DDL4</accession>